<dbReference type="RefSeq" id="WP_070659868.1">
    <property type="nucleotide sequence ID" value="NZ_MSKM01000001.1"/>
</dbReference>
<reference evidence="1 2" key="1">
    <citation type="submission" date="2016-12" db="EMBL/GenBank/DDBJ databases">
        <title>Genomic comparison of strains in the 'Actinomyces naeslundii' group.</title>
        <authorList>
            <person name="Mughal S.R."/>
            <person name="Do T."/>
            <person name="Gilbert S.C."/>
            <person name="Witherden E.A."/>
            <person name="Didelot X."/>
            <person name="Beighton D."/>
        </authorList>
    </citation>
    <scope>NUCLEOTIDE SEQUENCE [LARGE SCALE GENOMIC DNA]</scope>
    <source>
        <strain evidence="1 2">MMRCO6-1</strain>
    </source>
</reference>
<gene>
    <name evidence="1" type="ORF">BKH27_00325</name>
</gene>
<dbReference type="EMBL" id="MSKM01000001">
    <property type="protein sequence ID" value="OLO55990.1"/>
    <property type="molecule type" value="Genomic_DNA"/>
</dbReference>
<dbReference type="Proteomes" id="UP000185772">
    <property type="component" value="Unassembled WGS sequence"/>
</dbReference>
<accession>A0A1Q8W325</accession>
<organism evidence="1 2">
    <name type="scientific">Actinomyces oris</name>
    <dbReference type="NCBI Taxonomy" id="544580"/>
    <lineage>
        <taxon>Bacteria</taxon>
        <taxon>Bacillati</taxon>
        <taxon>Actinomycetota</taxon>
        <taxon>Actinomycetes</taxon>
        <taxon>Actinomycetales</taxon>
        <taxon>Actinomycetaceae</taxon>
        <taxon>Actinomyces</taxon>
    </lineage>
</organism>
<sequence length="114" mass="12040">MSIIDAFPRSWVVDVQVTGPTHRNADGYLTTTGDPVTIEGCLLAPGSSDAIGVTSRATVEAPDDTATLYTPPGARIRQRDTVTVPTTHTLAGRWTVEATPAPYPLGLAVPLARR</sequence>
<comment type="caution">
    <text evidence="1">The sequence shown here is derived from an EMBL/GenBank/DDBJ whole genome shotgun (WGS) entry which is preliminary data.</text>
</comment>
<name>A0A1Q8W325_9ACTO</name>
<evidence type="ECO:0000313" key="2">
    <source>
        <dbReference type="Proteomes" id="UP000185772"/>
    </source>
</evidence>
<protein>
    <submittedName>
        <fullName evidence="1">Uncharacterized protein</fullName>
    </submittedName>
</protein>
<proteinExistence type="predicted"/>
<dbReference type="AlphaFoldDB" id="A0A1Q8W325"/>
<evidence type="ECO:0000313" key="1">
    <source>
        <dbReference type="EMBL" id="OLO55990.1"/>
    </source>
</evidence>